<proteinExistence type="predicted"/>
<dbReference type="EMBL" id="JBBUTG010000026">
    <property type="protein sequence ID" value="MEK8034229.1"/>
    <property type="molecule type" value="Genomic_DNA"/>
</dbReference>
<dbReference type="RefSeq" id="WP_341428657.1">
    <property type="nucleotide sequence ID" value="NZ_JBBUTG010000026.1"/>
</dbReference>
<sequence length="354" mass="38353">MSSPQFASRETRPRQHLIAAGKLYPKAWADMDHMRRDLRGQAAPDWPQWCFIPIAGAQAAVANDAGIDVALLSALHPDRLADAARLAALAAWRMTQGIYRFDPAIYEAVSQTPVAGDIPDQVFDQLPEWCIYIETPELATHGLTVHGTFAHLEWDVNVQRRELRLLMDCDEGLVPLPVHLGSWSLSEAIDRALTTASVASLARGGRALPGSGAADLRPVVEPIVSLLLYVCSQAGQITGRGGAPGNPVPVRTRRDGWKLFPAEGPRTWEVGTRLGAALRAAYAAEQTGSGGSHAGPRPHVRRAHWHTFLSGPRLNAEGTPLPSTERRAELRWLPPIAVNLADAGDLPATVRPVR</sequence>
<gene>
    <name evidence="1" type="ORF">AACH06_25665</name>
</gene>
<name>A0ABU9BYP0_9BURK</name>
<keyword evidence="2" id="KW-1185">Reference proteome</keyword>
<dbReference type="InterPro" id="IPR058915">
    <property type="entry name" value="AcrVA2-like"/>
</dbReference>
<evidence type="ECO:0008006" key="3">
    <source>
        <dbReference type="Google" id="ProtNLM"/>
    </source>
</evidence>
<dbReference type="CDD" id="cd22987">
    <property type="entry name" value="AcrVA2-like"/>
    <property type="match status" value="1"/>
</dbReference>
<reference evidence="1 2" key="1">
    <citation type="submission" date="2024-04" db="EMBL/GenBank/DDBJ databases">
        <title>Novel species of the genus Ideonella isolated from streams.</title>
        <authorList>
            <person name="Lu H."/>
        </authorList>
    </citation>
    <scope>NUCLEOTIDE SEQUENCE [LARGE SCALE GENOMIC DNA]</scope>
    <source>
        <strain evidence="1 2">DXS29W</strain>
    </source>
</reference>
<evidence type="ECO:0000313" key="1">
    <source>
        <dbReference type="EMBL" id="MEK8034229.1"/>
    </source>
</evidence>
<dbReference type="Pfam" id="PF26125">
    <property type="entry name" value="AcrVA2-like"/>
    <property type="match status" value="1"/>
</dbReference>
<comment type="caution">
    <text evidence="1">The sequence shown here is derived from an EMBL/GenBank/DDBJ whole genome shotgun (WGS) entry which is preliminary data.</text>
</comment>
<dbReference type="Proteomes" id="UP001371218">
    <property type="component" value="Unassembled WGS sequence"/>
</dbReference>
<accession>A0ABU9BYP0</accession>
<protein>
    <recommendedName>
        <fullName evidence="3">DUF3396 domain-containing protein</fullName>
    </recommendedName>
</protein>
<organism evidence="1 2">
    <name type="scientific">Ideonella lacteola</name>
    <dbReference type="NCBI Taxonomy" id="2984193"/>
    <lineage>
        <taxon>Bacteria</taxon>
        <taxon>Pseudomonadati</taxon>
        <taxon>Pseudomonadota</taxon>
        <taxon>Betaproteobacteria</taxon>
        <taxon>Burkholderiales</taxon>
        <taxon>Sphaerotilaceae</taxon>
        <taxon>Ideonella</taxon>
    </lineage>
</organism>
<evidence type="ECO:0000313" key="2">
    <source>
        <dbReference type="Proteomes" id="UP001371218"/>
    </source>
</evidence>